<evidence type="ECO:0000313" key="3">
    <source>
        <dbReference type="EMBL" id="GEL16587.1"/>
    </source>
</evidence>
<dbReference type="STRING" id="1123024.GCA_000423625_00679"/>
<dbReference type="EMBL" id="BJVI01000002">
    <property type="protein sequence ID" value="GEL16587.1"/>
    <property type="molecule type" value="Genomic_DNA"/>
</dbReference>
<proteinExistence type="inferred from homology"/>
<comment type="caution">
    <text evidence="3">The sequence shown here is derived from an EMBL/GenBank/DDBJ whole genome shotgun (WGS) entry which is preliminary data.</text>
</comment>
<dbReference type="Pfam" id="PF02604">
    <property type="entry name" value="PhdYeFM_antitox"/>
    <property type="match status" value="1"/>
</dbReference>
<gene>
    <name evidence="3" type="ORF">PA7_04240</name>
</gene>
<accession>A0A511CVU3</accession>
<dbReference type="NCBIfam" id="TIGR01552">
    <property type="entry name" value="phd_fam"/>
    <property type="match status" value="1"/>
</dbReference>
<comment type="function">
    <text evidence="2">Antitoxin component of a type II toxin-antitoxin (TA) system.</text>
</comment>
<dbReference type="OrthoDB" id="557859at2"/>
<evidence type="ECO:0000256" key="1">
    <source>
        <dbReference type="ARBA" id="ARBA00009981"/>
    </source>
</evidence>
<reference evidence="3 4" key="1">
    <citation type="submission" date="2019-07" db="EMBL/GenBank/DDBJ databases">
        <title>Whole genome shotgun sequence of Pseudonocardia asaccharolytica NBRC 16224.</title>
        <authorList>
            <person name="Hosoyama A."/>
            <person name="Uohara A."/>
            <person name="Ohji S."/>
            <person name="Ichikawa N."/>
        </authorList>
    </citation>
    <scope>NUCLEOTIDE SEQUENCE [LARGE SCALE GENOMIC DNA]</scope>
    <source>
        <strain evidence="3 4">NBRC 16224</strain>
    </source>
</reference>
<dbReference type="InterPro" id="IPR006442">
    <property type="entry name" value="Antitoxin_Phd/YefM"/>
</dbReference>
<name>A0A511CVU3_9PSEU</name>
<dbReference type="Proteomes" id="UP000321328">
    <property type="component" value="Unassembled WGS sequence"/>
</dbReference>
<dbReference type="RefSeq" id="WP_147200893.1">
    <property type="nucleotide sequence ID" value="NZ_AUII01000002.1"/>
</dbReference>
<dbReference type="AlphaFoldDB" id="A0A511CVU3"/>
<evidence type="ECO:0000256" key="2">
    <source>
        <dbReference type="RuleBase" id="RU362080"/>
    </source>
</evidence>
<dbReference type="PANTHER" id="PTHR35377">
    <property type="entry name" value="ANTITOXIN VAPB49-RELATED-RELATED"/>
    <property type="match status" value="1"/>
</dbReference>
<protein>
    <recommendedName>
        <fullName evidence="2">Antitoxin</fullName>
    </recommendedName>
</protein>
<organism evidence="3 4">
    <name type="scientific">Pseudonocardia asaccharolytica DSM 44247 = NBRC 16224</name>
    <dbReference type="NCBI Taxonomy" id="1123024"/>
    <lineage>
        <taxon>Bacteria</taxon>
        <taxon>Bacillati</taxon>
        <taxon>Actinomycetota</taxon>
        <taxon>Actinomycetes</taxon>
        <taxon>Pseudonocardiales</taxon>
        <taxon>Pseudonocardiaceae</taxon>
        <taxon>Pseudonocardia</taxon>
    </lineage>
</organism>
<comment type="similarity">
    <text evidence="1 2">Belongs to the phD/YefM antitoxin family.</text>
</comment>
<sequence length="95" mass="10510">MTRLSVSEARAILPEVLDRVASGEEITITRHGRPVAVLLRPDSVRTRRAEETIERAREIGELLTAAREQPLGSAGVSLERAEELVDAVRADRDRP</sequence>
<keyword evidence="4" id="KW-1185">Reference proteome</keyword>
<dbReference type="InterPro" id="IPR051416">
    <property type="entry name" value="phD-YefM_TA_antitoxins"/>
</dbReference>
<evidence type="ECO:0000313" key="4">
    <source>
        <dbReference type="Proteomes" id="UP000321328"/>
    </source>
</evidence>
<dbReference type="SUPFAM" id="SSF143120">
    <property type="entry name" value="YefM-like"/>
    <property type="match status" value="1"/>
</dbReference>
<dbReference type="PANTHER" id="PTHR35377:SF8">
    <property type="entry name" value="ANTITOXIN VAPB22"/>
    <property type="match status" value="1"/>
</dbReference>
<dbReference type="InterPro" id="IPR036165">
    <property type="entry name" value="YefM-like_sf"/>
</dbReference>
<dbReference type="Gene3D" id="3.40.1620.10">
    <property type="entry name" value="YefM-like domain"/>
    <property type="match status" value="1"/>
</dbReference>